<dbReference type="RefSeq" id="WP_168053041.1">
    <property type="nucleotide sequence ID" value="NZ_JAAOZT010000002.1"/>
</dbReference>
<dbReference type="Gene3D" id="6.10.250.2080">
    <property type="match status" value="1"/>
</dbReference>
<dbReference type="GO" id="GO:0009306">
    <property type="term" value="P:protein secretion"/>
    <property type="evidence" value="ECO:0007669"/>
    <property type="project" value="InterPro"/>
</dbReference>
<reference evidence="4 5" key="1">
    <citation type="submission" date="2020-08" db="EMBL/GenBank/DDBJ databases">
        <title>Genomic Encyclopedia of Type Strains, Phase IV (KMG-IV): sequencing the most valuable type-strain genomes for metagenomic binning, comparative biology and taxonomic classification.</title>
        <authorList>
            <person name="Goeker M."/>
        </authorList>
    </citation>
    <scope>NUCLEOTIDE SEQUENCE [LARGE SCALE GENOMIC DNA]</scope>
    <source>
        <strain evidence="4 5">DSM 23240</strain>
    </source>
</reference>
<comment type="caution">
    <text evidence="4">The sequence shown here is derived from an EMBL/GenBank/DDBJ whole genome shotgun (WGS) entry which is preliminary data.</text>
</comment>
<keyword evidence="3" id="KW-0472">Membrane</keyword>
<feature type="transmembrane region" description="Helical" evidence="3">
    <location>
        <begin position="176"/>
        <end position="205"/>
    </location>
</feature>
<proteinExistence type="inferred from homology"/>
<feature type="transmembrane region" description="Helical" evidence="3">
    <location>
        <begin position="30"/>
        <end position="59"/>
    </location>
</feature>
<keyword evidence="3" id="KW-1133">Transmembrane helix</keyword>
<feature type="region of interest" description="Disordered" evidence="2">
    <location>
        <begin position="347"/>
        <end position="380"/>
    </location>
</feature>
<evidence type="ECO:0000256" key="2">
    <source>
        <dbReference type="SAM" id="MobiDB-lite"/>
    </source>
</evidence>
<dbReference type="InterPro" id="IPR029025">
    <property type="entry name" value="T3SS_substrate_exporter_C"/>
</dbReference>
<evidence type="ECO:0000256" key="1">
    <source>
        <dbReference type="ARBA" id="ARBA00010690"/>
    </source>
</evidence>
<dbReference type="PANTHER" id="PTHR30531:SF14">
    <property type="entry name" value="SURFACE PRESENTATION OF ANTIGENS PROTEIN SPAS"/>
    <property type="match status" value="1"/>
</dbReference>
<dbReference type="NCBIfam" id="NF006017">
    <property type="entry name" value="PRK08156.1"/>
    <property type="match status" value="1"/>
</dbReference>
<dbReference type="Proteomes" id="UP000571084">
    <property type="component" value="Unassembled WGS sequence"/>
</dbReference>
<feature type="transmembrane region" description="Helical" evidence="3">
    <location>
        <begin position="71"/>
        <end position="93"/>
    </location>
</feature>
<dbReference type="Gene3D" id="3.40.1690.10">
    <property type="entry name" value="secretion proteins EscU"/>
    <property type="match status" value="1"/>
</dbReference>
<comment type="similarity">
    <text evidence="1">Belongs to the type III secretion exporter family.</text>
</comment>
<dbReference type="EMBL" id="JACHHQ010000001">
    <property type="protein sequence ID" value="MBB5198820.1"/>
    <property type="molecule type" value="Genomic_DNA"/>
</dbReference>
<sequence>MSAASKTEKPSIKKKKDAAKRGQSFKARDLVVACLTFCGVFFVIWLGSLAEIGAALIIVIRSGFNVNLHHYVAGVMLAGLKVIAPIILLSILATAVPSLIQSGFSLAGEALKVNFGAINPMKGFKKIFSLRTVKDFIKTLLYLISFGAAAVLAWWWHQGLLFSQIHASVFAIVDIWGQLIISLVLISLACVMIILIFDALAEFFLHLKDLRMDKQEVRRENKDQEGDPMIKTLRRQEYQEMLSPQEMDDIKDSKMIIANPTHIAIGIYYKPEVSPIPYVSVRQSNQRALAVRRYAEKIGVPVIVDVALARRIYHTHKIYSMVEMDVIYPVVHLLIWLQEVELAGMSTPAPSHEDAVEGTANTGTTDSMEDTKSDNQAARK</sequence>
<keyword evidence="5" id="KW-1185">Reference proteome</keyword>
<dbReference type="PRINTS" id="PR00950">
    <property type="entry name" value="TYPE3IMSPROT"/>
</dbReference>
<gene>
    <name evidence="4" type="ORF">HNR39_000630</name>
</gene>
<dbReference type="InterPro" id="IPR006135">
    <property type="entry name" value="T3SS_substrate_exporter"/>
</dbReference>
<keyword evidence="3" id="KW-0812">Transmembrane</keyword>
<accession>A0A840RQC7</accession>
<feature type="transmembrane region" description="Helical" evidence="3">
    <location>
        <begin position="139"/>
        <end position="156"/>
    </location>
</feature>
<dbReference type="PANTHER" id="PTHR30531">
    <property type="entry name" value="FLAGELLAR BIOSYNTHETIC PROTEIN FLHB"/>
    <property type="match status" value="1"/>
</dbReference>
<dbReference type="SUPFAM" id="SSF160544">
    <property type="entry name" value="EscU C-terminal domain-like"/>
    <property type="match status" value="1"/>
</dbReference>
<organism evidence="4 5">
    <name type="scientific">Glaciimonas immobilis</name>
    <dbReference type="NCBI Taxonomy" id="728004"/>
    <lineage>
        <taxon>Bacteria</taxon>
        <taxon>Pseudomonadati</taxon>
        <taxon>Pseudomonadota</taxon>
        <taxon>Betaproteobacteria</taxon>
        <taxon>Burkholderiales</taxon>
        <taxon>Oxalobacteraceae</taxon>
        <taxon>Glaciimonas</taxon>
    </lineage>
</organism>
<name>A0A840RQC7_9BURK</name>
<dbReference type="Pfam" id="PF01312">
    <property type="entry name" value="Bac_export_2"/>
    <property type="match status" value="1"/>
</dbReference>
<dbReference type="GO" id="GO:0005886">
    <property type="term" value="C:plasma membrane"/>
    <property type="evidence" value="ECO:0007669"/>
    <property type="project" value="TreeGrafter"/>
</dbReference>
<evidence type="ECO:0000313" key="5">
    <source>
        <dbReference type="Proteomes" id="UP000571084"/>
    </source>
</evidence>
<evidence type="ECO:0000313" key="4">
    <source>
        <dbReference type="EMBL" id="MBB5198820.1"/>
    </source>
</evidence>
<evidence type="ECO:0000256" key="3">
    <source>
        <dbReference type="SAM" id="Phobius"/>
    </source>
</evidence>
<dbReference type="AlphaFoldDB" id="A0A840RQC7"/>
<protein>
    <submittedName>
        <fullName evidence="4">Type III secretion protein U</fullName>
    </submittedName>
</protein>